<evidence type="ECO:0000256" key="11">
    <source>
        <dbReference type="PROSITE-ProRule" id="PRU00560"/>
    </source>
</evidence>
<dbReference type="InterPro" id="IPR014017">
    <property type="entry name" value="DNA_helicase_UvrD-like_C"/>
</dbReference>
<keyword evidence="4 11" id="KW-0347">Helicase</keyword>
<evidence type="ECO:0000313" key="15">
    <source>
        <dbReference type="Proteomes" id="UP000004191"/>
    </source>
</evidence>
<comment type="catalytic activity">
    <reaction evidence="8">
        <text>Couples ATP hydrolysis with the unwinding of duplex DNA by translocating in the 3'-5' direction.</text>
        <dbReference type="EC" id="5.6.2.4"/>
    </reaction>
</comment>
<evidence type="ECO:0000256" key="5">
    <source>
        <dbReference type="ARBA" id="ARBA00022840"/>
    </source>
</evidence>
<evidence type="ECO:0000256" key="2">
    <source>
        <dbReference type="ARBA" id="ARBA00022741"/>
    </source>
</evidence>
<dbReference type="GO" id="GO:0005524">
    <property type="term" value="F:ATP binding"/>
    <property type="evidence" value="ECO:0007669"/>
    <property type="project" value="UniProtKB-UniRule"/>
</dbReference>
<name>H3NNV1_9FIRM</name>
<dbReference type="OrthoDB" id="9810135at2"/>
<dbReference type="InterPro" id="IPR000212">
    <property type="entry name" value="DNA_helicase_UvrD/REP"/>
</dbReference>
<dbReference type="PROSITE" id="PS51217">
    <property type="entry name" value="UVRD_HELICASE_CTER"/>
    <property type="match status" value="1"/>
</dbReference>
<dbReference type="InterPro" id="IPR027417">
    <property type="entry name" value="P-loop_NTPase"/>
</dbReference>
<comment type="similarity">
    <text evidence="1">Belongs to the helicase family. UvrD subfamily.</text>
</comment>
<keyword evidence="15" id="KW-1185">Reference proteome</keyword>
<dbReference type="AlphaFoldDB" id="H3NNV1"/>
<organism evidence="14 15">
    <name type="scientific">Helcococcus kunzii ATCC 51366</name>
    <dbReference type="NCBI Taxonomy" id="883114"/>
    <lineage>
        <taxon>Bacteria</taxon>
        <taxon>Bacillati</taxon>
        <taxon>Bacillota</taxon>
        <taxon>Tissierellia</taxon>
        <taxon>Tissierellales</taxon>
        <taxon>Peptoniphilaceae</taxon>
        <taxon>Helcococcus</taxon>
    </lineage>
</organism>
<evidence type="ECO:0000256" key="10">
    <source>
        <dbReference type="ARBA" id="ARBA00048988"/>
    </source>
</evidence>
<keyword evidence="3 11" id="KW-0378">Hydrolase</keyword>
<evidence type="ECO:0000256" key="8">
    <source>
        <dbReference type="ARBA" id="ARBA00034617"/>
    </source>
</evidence>
<evidence type="ECO:0000259" key="12">
    <source>
        <dbReference type="PROSITE" id="PS51198"/>
    </source>
</evidence>
<evidence type="ECO:0000256" key="4">
    <source>
        <dbReference type="ARBA" id="ARBA00022806"/>
    </source>
</evidence>
<dbReference type="InterPro" id="IPR014016">
    <property type="entry name" value="UvrD-like_ATP-bd"/>
</dbReference>
<dbReference type="Proteomes" id="UP000004191">
    <property type="component" value="Unassembled WGS sequence"/>
</dbReference>
<dbReference type="SUPFAM" id="SSF52540">
    <property type="entry name" value="P-loop containing nucleoside triphosphate hydrolases"/>
    <property type="match status" value="1"/>
</dbReference>
<gene>
    <name evidence="14" type="ORF">HMPREF9709_01012</name>
</gene>
<dbReference type="STRING" id="883114.HMPREF9709_01012"/>
<dbReference type="GO" id="GO:0016887">
    <property type="term" value="F:ATP hydrolysis activity"/>
    <property type="evidence" value="ECO:0007669"/>
    <property type="project" value="RHEA"/>
</dbReference>
<evidence type="ECO:0000313" key="14">
    <source>
        <dbReference type="EMBL" id="EHR34076.1"/>
    </source>
</evidence>
<dbReference type="PATRIC" id="fig|883114.3.peg.1002"/>
<evidence type="ECO:0000256" key="9">
    <source>
        <dbReference type="ARBA" id="ARBA00034808"/>
    </source>
</evidence>
<dbReference type="Pfam" id="PF21196">
    <property type="entry name" value="PcrA_UvrD_tudor"/>
    <property type="match status" value="1"/>
</dbReference>
<sequence length="735" mass="84920">MTELTRNLNKEQIEAVLHTKGPLLILAGAGSGKTTVLTRKIAYLIEEKNVSEFNILAFTFTNKAANEMKDRIGKTLNKNISHMWIGTFHSICSRILRRNIDKIGYKSNFSIYDTSETKTLIKDIMKELRIDEKYNPIGAIISSISDYKNKFVTPDEVIDSAMYERQRNIGEIYKLYEKRKKFNNALDFDDLILKTVELLTKNKEVREYYAEKFKYIFVDEYQDTNKSQYELIKKFTAIYDNICVVGDGDQSIYSWRGADITNILNFEKDFKNAKVILLEQNYRSTTNILDAANDLIKNNVERKEKNLWSDKKDGYNIVYRNSSSEYDEADDIVNKIHQMYNAGYYYDEMAILYRTNAQSRVLEEKLMSNHIPHKVIGGLKFYDRREVKDLLSYLAFIANPDDDISLKRIINMPKRGIGDTTISKLESFARDNDMSIYDAVYDEGISDVLSGATLKKVQSFFDEMTSFINFVDDYLITDLVEEVYEKSGYKKMLDSSNKIEDRTRIENISSLTSAVAEFEKKNEGATLYDYLQNVNLLSDIDKTDDENGVSLMTIHSAKGLEYDIIFLTGMEDGLFPSLRTMEEGGLEEERRLAYVAITRARERLFISSAASRMVFGRSQYAKPSRFIDEIKSHIDQEKTYVEKQNENSFESFMNDFDSFEAKRERIKKEVRAKKKQFEDSLNLNFNIGDKVAHKKFGTGMVISITKKADGDELLVSFDNNGLKRLNAKLAKLKKL</sequence>
<dbReference type="GO" id="GO:0005829">
    <property type="term" value="C:cytosol"/>
    <property type="evidence" value="ECO:0007669"/>
    <property type="project" value="TreeGrafter"/>
</dbReference>
<dbReference type="GO" id="GO:0043138">
    <property type="term" value="F:3'-5' DNA helicase activity"/>
    <property type="evidence" value="ECO:0007669"/>
    <property type="project" value="UniProtKB-EC"/>
</dbReference>
<dbReference type="GO" id="GO:0003677">
    <property type="term" value="F:DNA binding"/>
    <property type="evidence" value="ECO:0007669"/>
    <property type="project" value="UniProtKB-KW"/>
</dbReference>
<dbReference type="PROSITE" id="PS51198">
    <property type="entry name" value="UVRD_HELICASE_ATP_BIND"/>
    <property type="match status" value="1"/>
</dbReference>
<reference evidence="14 15" key="1">
    <citation type="submission" date="2012-01" db="EMBL/GenBank/DDBJ databases">
        <title>The Genome Sequence of Helcococcus kunzii ATCC 51366.</title>
        <authorList>
            <consortium name="The Broad Institute Genome Sequencing Platform"/>
            <person name="Earl A."/>
            <person name="Ward D."/>
            <person name="Feldgarden M."/>
            <person name="Gevers D."/>
            <person name="Huys G."/>
            <person name="Young S.K."/>
            <person name="Zeng Q."/>
            <person name="Gargeya S."/>
            <person name="Fitzgerald M."/>
            <person name="Haas B."/>
            <person name="Abouelleil A."/>
            <person name="Alvarado L."/>
            <person name="Arachchi H.M."/>
            <person name="Berlin A."/>
            <person name="Chapman S.B."/>
            <person name="Gearin G."/>
            <person name="Goldberg J."/>
            <person name="Griggs A."/>
            <person name="Gujja S."/>
            <person name="Hansen M."/>
            <person name="Heiman D."/>
            <person name="Howarth C."/>
            <person name="Larimer J."/>
            <person name="Lui A."/>
            <person name="MacDonald P.J.P."/>
            <person name="McCowen C."/>
            <person name="Montmayeur A."/>
            <person name="Murphy C."/>
            <person name="Neiman D."/>
            <person name="Pearson M."/>
            <person name="Priest M."/>
            <person name="Roberts A."/>
            <person name="Saif S."/>
            <person name="Shea T."/>
            <person name="Sisk P."/>
            <person name="Stolte C."/>
            <person name="Sykes S."/>
            <person name="Wortman J."/>
            <person name="Nusbaum C."/>
            <person name="Birren B."/>
        </authorList>
    </citation>
    <scope>NUCLEOTIDE SEQUENCE [LARGE SCALE GENOMIC DNA]</scope>
    <source>
        <strain evidence="14 15">ATCC 51366</strain>
    </source>
</reference>
<evidence type="ECO:0000256" key="6">
    <source>
        <dbReference type="ARBA" id="ARBA00023125"/>
    </source>
</evidence>
<dbReference type="Gene3D" id="1.10.486.10">
    <property type="entry name" value="PCRA, domain 4"/>
    <property type="match status" value="1"/>
</dbReference>
<accession>H3NNV1</accession>
<evidence type="ECO:0000256" key="1">
    <source>
        <dbReference type="ARBA" id="ARBA00009922"/>
    </source>
</evidence>
<dbReference type="Pfam" id="PF13361">
    <property type="entry name" value="UvrD_C"/>
    <property type="match status" value="1"/>
</dbReference>
<dbReference type="GO" id="GO:0000725">
    <property type="term" value="P:recombinational repair"/>
    <property type="evidence" value="ECO:0007669"/>
    <property type="project" value="TreeGrafter"/>
</dbReference>
<dbReference type="EC" id="5.6.2.4" evidence="9"/>
<dbReference type="Gene3D" id="3.40.50.300">
    <property type="entry name" value="P-loop containing nucleotide triphosphate hydrolases"/>
    <property type="match status" value="2"/>
</dbReference>
<comment type="caution">
    <text evidence="14">The sequence shown here is derived from an EMBL/GenBank/DDBJ whole genome shotgun (WGS) entry which is preliminary data.</text>
</comment>
<dbReference type="HOGENOM" id="CLU_004585_5_2_9"/>
<keyword evidence="5 11" id="KW-0067">ATP-binding</keyword>
<dbReference type="Gene3D" id="1.10.10.160">
    <property type="match status" value="1"/>
</dbReference>
<dbReference type="eggNOG" id="COG0210">
    <property type="taxonomic scope" value="Bacteria"/>
</dbReference>
<dbReference type="CDD" id="cd17932">
    <property type="entry name" value="DEXQc_UvrD"/>
    <property type="match status" value="1"/>
</dbReference>
<dbReference type="GeneID" id="96999005"/>
<keyword evidence="7" id="KW-0413">Isomerase</keyword>
<proteinExistence type="inferred from homology"/>
<evidence type="ECO:0000256" key="3">
    <source>
        <dbReference type="ARBA" id="ARBA00022801"/>
    </source>
</evidence>
<dbReference type="PANTHER" id="PTHR11070:SF2">
    <property type="entry name" value="ATP-DEPENDENT DNA HELICASE SRS2"/>
    <property type="match status" value="1"/>
</dbReference>
<dbReference type="PANTHER" id="PTHR11070">
    <property type="entry name" value="UVRD / RECB / PCRA DNA HELICASE FAMILY MEMBER"/>
    <property type="match status" value="1"/>
</dbReference>
<feature type="domain" description="UvrD-like helicase ATP-binding" evidence="12">
    <location>
        <begin position="6"/>
        <end position="285"/>
    </location>
</feature>
<evidence type="ECO:0000256" key="7">
    <source>
        <dbReference type="ARBA" id="ARBA00023235"/>
    </source>
</evidence>
<dbReference type="GO" id="GO:0033202">
    <property type="term" value="C:DNA helicase complex"/>
    <property type="evidence" value="ECO:0007669"/>
    <property type="project" value="TreeGrafter"/>
</dbReference>
<evidence type="ECO:0000259" key="13">
    <source>
        <dbReference type="PROSITE" id="PS51217"/>
    </source>
</evidence>
<feature type="binding site" evidence="11">
    <location>
        <begin position="27"/>
        <end position="34"/>
    </location>
    <ligand>
        <name>ATP</name>
        <dbReference type="ChEBI" id="CHEBI:30616"/>
    </ligand>
</feature>
<dbReference type="Pfam" id="PF00580">
    <property type="entry name" value="UvrD-helicase"/>
    <property type="match status" value="1"/>
</dbReference>
<keyword evidence="2 11" id="KW-0547">Nucleotide-binding</keyword>
<dbReference type="EMBL" id="AGEI01000021">
    <property type="protein sequence ID" value="EHR34076.1"/>
    <property type="molecule type" value="Genomic_DNA"/>
</dbReference>
<keyword evidence="6" id="KW-0238">DNA-binding</keyword>
<dbReference type="RefSeq" id="WP_005398490.1">
    <property type="nucleotide sequence ID" value="NZ_JH601088.1"/>
</dbReference>
<dbReference type="FunFam" id="1.10.486.10:FF:000003">
    <property type="entry name" value="ATP-dependent DNA helicase"/>
    <property type="match status" value="1"/>
</dbReference>
<comment type="catalytic activity">
    <reaction evidence="10">
        <text>ATP + H2O = ADP + phosphate + H(+)</text>
        <dbReference type="Rhea" id="RHEA:13065"/>
        <dbReference type="ChEBI" id="CHEBI:15377"/>
        <dbReference type="ChEBI" id="CHEBI:15378"/>
        <dbReference type="ChEBI" id="CHEBI:30616"/>
        <dbReference type="ChEBI" id="CHEBI:43474"/>
        <dbReference type="ChEBI" id="CHEBI:456216"/>
        <dbReference type="EC" id="5.6.2.4"/>
    </reaction>
</comment>
<dbReference type="InterPro" id="IPR013986">
    <property type="entry name" value="DExx_box_DNA_helicase_dom_sf"/>
</dbReference>
<protein>
    <recommendedName>
        <fullName evidence="9">DNA 3'-5' helicase</fullName>
        <ecNumber evidence="9">5.6.2.4</ecNumber>
    </recommendedName>
</protein>
<feature type="domain" description="UvrD-like helicase C-terminal" evidence="13">
    <location>
        <begin position="286"/>
        <end position="559"/>
    </location>
</feature>